<dbReference type="Gene3D" id="3.40.50.150">
    <property type="entry name" value="Vaccinia Virus protein VP39"/>
    <property type="match status" value="1"/>
</dbReference>
<organism evidence="3 4">
    <name type="scientific">Fragilariopsis cylindrus CCMP1102</name>
    <dbReference type="NCBI Taxonomy" id="635003"/>
    <lineage>
        <taxon>Eukaryota</taxon>
        <taxon>Sar</taxon>
        <taxon>Stramenopiles</taxon>
        <taxon>Ochrophyta</taxon>
        <taxon>Bacillariophyta</taxon>
        <taxon>Bacillariophyceae</taxon>
        <taxon>Bacillariophycidae</taxon>
        <taxon>Bacillariales</taxon>
        <taxon>Bacillariaceae</taxon>
        <taxon>Fragilariopsis</taxon>
    </lineage>
</organism>
<reference evidence="3 4" key="1">
    <citation type="submission" date="2016-09" db="EMBL/GenBank/DDBJ databases">
        <title>Extensive genetic diversity and differential bi-allelic expression allows diatom success in the polar Southern Ocean.</title>
        <authorList>
            <consortium name="DOE Joint Genome Institute"/>
            <person name="Mock T."/>
            <person name="Otillar R.P."/>
            <person name="Strauss J."/>
            <person name="Dupont C."/>
            <person name="Frickenhaus S."/>
            <person name="Maumus F."/>
            <person name="Mcmullan M."/>
            <person name="Sanges R."/>
            <person name="Schmutz J."/>
            <person name="Toseland A."/>
            <person name="Valas R."/>
            <person name="Veluchamy A."/>
            <person name="Ward B.J."/>
            <person name="Allen A."/>
            <person name="Barry K."/>
            <person name="Falciatore A."/>
            <person name="Ferrante M."/>
            <person name="Fortunato A.E."/>
            <person name="Gloeckner G."/>
            <person name="Gruber A."/>
            <person name="Hipkin R."/>
            <person name="Janech M."/>
            <person name="Kroth P."/>
            <person name="Leese F."/>
            <person name="Lindquist E."/>
            <person name="Lyon B.R."/>
            <person name="Martin J."/>
            <person name="Mayer C."/>
            <person name="Parker M."/>
            <person name="Quesneville H."/>
            <person name="Raymond J."/>
            <person name="Uhlig C."/>
            <person name="Valentin K.U."/>
            <person name="Worden A.Z."/>
            <person name="Armbrust E.V."/>
            <person name="Bowler C."/>
            <person name="Green B."/>
            <person name="Moulton V."/>
            <person name="Van Oosterhout C."/>
            <person name="Grigoriev I."/>
        </authorList>
    </citation>
    <scope>NUCLEOTIDE SEQUENCE [LARGE SCALE GENOMIC DNA]</scope>
    <source>
        <strain evidence="3 4">CCMP1102</strain>
    </source>
</reference>
<evidence type="ECO:0000313" key="4">
    <source>
        <dbReference type="Proteomes" id="UP000095751"/>
    </source>
</evidence>
<keyword evidence="4" id="KW-1185">Reference proteome</keyword>
<proteinExistence type="predicted"/>
<dbReference type="InParanoid" id="A0A1E7FSY4"/>
<dbReference type="EMBL" id="KV784354">
    <property type="protein sequence ID" value="OEU21205.1"/>
    <property type="molecule type" value="Genomic_DNA"/>
</dbReference>
<dbReference type="InterPro" id="IPR029063">
    <property type="entry name" value="SAM-dependent_MTases_sf"/>
</dbReference>
<dbReference type="AlphaFoldDB" id="A0A1E7FSY4"/>
<dbReference type="SUPFAM" id="SSF53335">
    <property type="entry name" value="S-adenosyl-L-methionine-dependent methyltransferases"/>
    <property type="match status" value="1"/>
</dbReference>
<gene>
    <name evidence="3" type="ORF">FRACYDRAFT_234831</name>
</gene>
<dbReference type="Proteomes" id="UP000095751">
    <property type="component" value="Unassembled WGS sequence"/>
</dbReference>
<evidence type="ECO:0000259" key="2">
    <source>
        <dbReference type="Pfam" id="PF01739"/>
    </source>
</evidence>
<protein>
    <recommendedName>
        <fullName evidence="2">MCP methyltransferase CheR-type SAM-binding domain-containing protein</fullName>
    </recommendedName>
</protein>
<name>A0A1E7FSY4_9STRA</name>
<accession>A0A1E7FSY4</accession>
<dbReference type="OrthoDB" id="10597480at2759"/>
<dbReference type="Pfam" id="PF01739">
    <property type="entry name" value="CheR"/>
    <property type="match status" value="1"/>
</dbReference>
<dbReference type="InterPro" id="IPR022642">
    <property type="entry name" value="CheR_C"/>
</dbReference>
<dbReference type="KEGG" id="fcy:FRACYDRAFT_234831"/>
<evidence type="ECO:0000313" key="3">
    <source>
        <dbReference type="EMBL" id="OEU21205.1"/>
    </source>
</evidence>
<sequence length="252" mass="27799">MEEMQADASRQQPAATKQQQEVGQSQIQLSHASYMNRYPDEYEAVREYLHGHDSKNKASKYKLLSFGSATGEEAITLATMYYPDNGGGGDNTVIFGVDLHQESIDKARASWVAATTNNGGKIIPESKVTFLNGKDTSISAHGLYDAIFANSVLCYHGTKGVNPESILKKYPFEQFESSLGYLDASLKVGGVLAIVNTNYHFSRSEISKRYTPLLAKCANFVPKVDAETVAYERSDNKNGMEDCVWVKKEANL</sequence>
<feature type="compositionally biased region" description="Polar residues" evidence="1">
    <location>
        <begin position="8"/>
        <end position="26"/>
    </location>
</feature>
<feature type="region of interest" description="Disordered" evidence="1">
    <location>
        <begin position="1"/>
        <end position="26"/>
    </location>
</feature>
<evidence type="ECO:0000256" key="1">
    <source>
        <dbReference type="SAM" id="MobiDB-lite"/>
    </source>
</evidence>
<feature type="domain" description="MCP methyltransferase CheR-type SAM-binding" evidence="2">
    <location>
        <begin position="37"/>
        <end position="116"/>
    </location>
</feature>